<evidence type="ECO:0008006" key="8">
    <source>
        <dbReference type="Google" id="ProtNLM"/>
    </source>
</evidence>
<feature type="region of interest" description="Disordered" evidence="5">
    <location>
        <begin position="400"/>
        <end position="421"/>
    </location>
</feature>
<feature type="region of interest" description="Disordered" evidence="5">
    <location>
        <begin position="269"/>
        <end position="381"/>
    </location>
</feature>
<dbReference type="GO" id="GO:0042797">
    <property type="term" value="P:tRNA transcription by RNA polymerase III"/>
    <property type="evidence" value="ECO:0007669"/>
    <property type="project" value="TreeGrafter"/>
</dbReference>
<gene>
    <name evidence="6" type="ORF">SAPIO_CDS10413</name>
</gene>
<dbReference type="Pfam" id="PF05132">
    <property type="entry name" value="RNA_pol_Rpc4"/>
    <property type="match status" value="1"/>
</dbReference>
<proteinExistence type="predicted"/>
<dbReference type="GeneID" id="27719607"/>
<feature type="compositionally biased region" description="Gly residues" evidence="5">
    <location>
        <begin position="1"/>
        <end position="10"/>
    </location>
</feature>
<dbReference type="RefSeq" id="XP_016638837.1">
    <property type="nucleotide sequence ID" value="XM_016784003.1"/>
</dbReference>
<dbReference type="AlphaFoldDB" id="A0A084FVC6"/>
<feature type="compositionally biased region" description="Basic residues" evidence="5">
    <location>
        <begin position="129"/>
        <end position="142"/>
    </location>
</feature>
<dbReference type="GO" id="GO:0003677">
    <property type="term" value="F:DNA binding"/>
    <property type="evidence" value="ECO:0007669"/>
    <property type="project" value="InterPro"/>
</dbReference>
<feature type="compositionally biased region" description="Polar residues" evidence="5">
    <location>
        <begin position="214"/>
        <end position="225"/>
    </location>
</feature>
<feature type="region of interest" description="Disordered" evidence="5">
    <location>
        <begin position="1"/>
        <end position="232"/>
    </location>
</feature>
<evidence type="ECO:0000256" key="2">
    <source>
        <dbReference type="ARBA" id="ARBA00022478"/>
    </source>
</evidence>
<feature type="compositionally biased region" description="Low complexity" evidence="5">
    <location>
        <begin position="18"/>
        <end position="81"/>
    </location>
</feature>
<dbReference type="GO" id="GO:0005666">
    <property type="term" value="C:RNA polymerase III complex"/>
    <property type="evidence" value="ECO:0007669"/>
    <property type="project" value="InterPro"/>
</dbReference>
<protein>
    <recommendedName>
        <fullName evidence="8">DNA-directed RNA polymerase III RPC4</fullName>
    </recommendedName>
</protein>
<dbReference type="PANTHER" id="PTHR13408">
    <property type="entry name" value="DNA-DIRECTED RNA POLYMERASE III"/>
    <property type="match status" value="1"/>
</dbReference>
<dbReference type="OMA" id="LQFPPMT"/>
<name>A0A084FVC6_PSEDA</name>
<dbReference type="HOGENOM" id="CLU_033571_0_0_1"/>
<evidence type="ECO:0000256" key="3">
    <source>
        <dbReference type="ARBA" id="ARBA00023163"/>
    </source>
</evidence>
<evidence type="ECO:0000256" key="4">
    <source>
        <dbReference type="ARBA" id="ARBA00023242"/>
    </source>
</evidence>
<evidence type="ECO:0000256" key="5">
    <source>
        <dbReference type="SAM" id="MobiDB-lite"/>
    </source>
</evidence>
<dbReference type="VEuPathDB" id="FungiDB:SAPIO_CDS10413"/>
<comment type="subcellular location">
    <subcellularLocation>
        <location evidence="1">Nucleus</location>
    </subcellularLocation>
</comment>
<keyword evidence="2" id="KW-0240">DNA-directed RNA polymerase</keyword>
<dbReference type="PANTHER" id="PTHR13408:SF0">
    <property type="entry name" value="DNA-DIRECTED RNA POLYMERASE III SUBUNIT RPC4"/>
    <property type="match status" value="1"/>
</dbReference>
<comment type="caution">
    <text evidence="6">The sequence shown here is derived from an EMBL/GenBank/DDBJ whole genome shotgun (WGS) entry which is preliminary data.</text>
</comment>
<dbReference type="EMBL" id="JOWA01000165">
    <property type="protein sequence ID" value="KEZ39038.1"/>
    <property type="molecule type" value="Genomic_DNA"/>
</dbReference>
<feature type="compositionally biased region" description="Gly residues" evidence="5">
    <location>
        <begin position="171"/>
        <end position="191"/>
    </location>
</feature>
<dbReference type="OrthoDB" id="5836119at2759"/>
<feature type="compositionally biased region" description="Basic and acidic residues" evidence="5">
    <location>
        <begin position="294"/>
        <end position="316"/>
    </location>
</feature>
<keyword evidence="4" id="KW-0539">Nucleus</keyword>
<dbReference type="Proteomes" id="UP000028545">
    <property type="component" value="Unassembled WGS sequence"/>
</dbReference>
<organism evidence="6 7">
    <name type="scientific">Pseudallescheria apiosperma</name>
    <name type="common">Scedosporium apiospermum</name>
    <dbReference type="NCBI Taxonomy" id="563466"/>
    <lineage>
        <taxon>Eukaryota</taxon>
        <taxon>Fungi</taxon>
        <taxon>Dikarya</taxon>
        <taxon>Ascomycota</taxon>
        <taxon>Pezizomycotina</taxon>
        <taxon>Sordariomycetes</taxon>
        <taxon>Hypocreomycetidae</taxon>
        <taxon>Microascales</taxon>
        <taxon>Microascaceae</taxon>
        <taxon>Scedosporium</taxon>
    </lineage>
</organism>
<sequence length="582" mass="62732">MVRGAPSGGRGRPRGRGRAAAASANTRASTSTPTAPDPTSASPSSSATPIPRPATTASATLPESSSSSSTIQTQPQASTSTNTRGASKTAGSSLRLRPKVVRRNEEEREKLAQQEAKKDSERAAEERRLRGRLRFRGRRGRGSRFNTTGPRISKAEPSALFAGQQGVPGSSRGGFGFGGGQAGFFPRGGGRGRGRGYNFESIERPWEMRINTDKLGSSTPSSQDQENAEEEEMTFMAVNSQPGPKPLGIARREVKEPETVVVTTAELEAQMKEEDDENLYVGDSPESPPAMPQADDKVWSAAPEDHVQVKTEDGELRSIIPPPGDIDFDSMRKVPLPQHSGDTGSEATGDESKPISMTDSDGAKPSRKTKKSGAPLTDEEEWRQESYQYVLRTLAAASLRDSDAEDGAEDEEAANALNDPQPFLCKFGPIMPPLRPKVRPGPQIKDEPTDTVMLDQPSVDLTGDTTKASDENANADADIDESNPFKYGGFVGKLIIRKSGKAELDYGGIKYRMSRGIKSSGVTSYMLIEEDEAKKVGQDQYAGRAIAMGTLLGKFNFGPIYEEQEEWVVDEEDLKAPAEDDA</sequence>
<keyword evidence="7" id="KW-1185">Reference proteome</keyword>
<feature type="compositionally biased region" description="Polar residues" evidence="5">
    <location>
        <begin position="82"/>
        <end position="92"/>
    </location>
</feature>
<evidence type="ECO:0000313" key="7">
    <source>
        <dbReference type="Proteomes" id="UP000028545"/>
    </source>
</evidence>
<feature type="compositionally biased region" description="Basic and acidic residues" evidence="5">
    <location>
        <begin position="201"/>
        <end position="212"/>
    </location>
</feature>
<dbReference type="KEGG" id="sapo:SAPIO_CDS10413"/>
<reference evidence="6 7" key="1">
    <citation type="journal article" date="2014" name="Genome Announc.">
        <title>Draft genome sequence of the pathogenic fungus Scedosporium apiospermum.</title>
        <authorList>
            <person name="Vandeputte P."/>
            <person name="Ghamrawi S."/>
            <person name="Rechenmann M."/>
            <person name="Iltis A."/>
            <person name="Giraud S."/>
            <person name="Fleury M."/>
            <person name="Thornton C."/>
            <person name="Delhaes L."/>
            <person name="Meyer W."/>
            <person name="Papon N."/>
            <person name="Bouchara J.P."/>
        </authorList>
    </citation>
    <scope>NUCLEOTIDE SEQUENCE [LARGE SCALE GENOMIC DNA]</scope>
    <source>
        <strain evidence="6 7">IHEM 14462</strain>
    </source>
</reference>
<accession>A0A084FVC6</accession>
<feature type="compositionally biased region" description="Basic and acidic residues" evidence="5">
    <location>
        <begin position="102"/>
        <end position="128"/>
    </location>
</feature>
<feature type="compositionally biased region" description="Acidic residues" evidence="5">
    <location>
        <begin position="403"/>
        <end position="413"/>
    </location>
</feature>
<evidence type="ECO:0000313" key="6">
    <source>
        <dbReference type="EMBL" id="KEZ39038.1"/>
    </source>
</evidence>
<evidence type="ECO:0000256" key="1">
    <source>
        <dbReference type="ARBA" id="ARBA00004123"/>
    </source>
</evidence>
<keyword evidence="3" id="KW-0804">Transcription</keyword>
<dbReference type="InterPro" id="IPR007811">
    <property type="entry name" value="RPC4"/>
</dbReference>